<dbReference type="SUPFAM" id="SSF47413">
    <property type="entry name" value="lambda repressor-like DNA-binding domains"/>
    <property type="match status" value="1"/>
</dbReference>
<dbReference type="Pfam" id="PF13560">
    <property type="entry name" value="HTH_31"/>
    <property type="match status" value="1"/>
</dbReference>
<dbReference type="GO" id="GO:0003677">
    <property type="term" value="F:DNA binding"/>
    <property type="evidence" value="ECO:0007669"/>
    <property type="project" value="InterPro"/>
</dbReference>
<protein>
    <submittedName>
        <fullName evidence="2">Transcriptional regulator with XRE-family HTH domain</fullName>
    </submittedName>
</protein>
<dbReference type="RefSeq" id="WP_184632599.1">
    <property type="nucleotide sequence ID" value="NZ_BAABKT010000044.1"/>
</dbReference>
<dbReference type="Pfam" id="PF19054">
    <property type="entry name" value="DUF5753"/>
    <property type="match status" value="1"/>
</dbReference>
<organism evidence="2 3">
    <name type="scientific">Streptomonospora salina</name>
    <dbReference type="NCBI Taxonomy" id="104205"/>
    <lineage>
        <taxon>Bacteria</taxon>
        <taxon>Bacillati</taxon>
        <taxon>Actinomycetota</taxon>
        <taxon>Actinomycetes</taxon>
        <taxon>Streptosporangiales</taxon>
        <taxon>Nocardiopsidaceae</taxon>
        <taxon>Streptomonospora</taxon>
    </lineage>
</organism>
<dbReference type="Proteomes" id="UP000578077">
    <property type="component" value="Unassembled WGS sequence"/>
</dbReference>
<evidence type="ECO:0000313" key="2">
    <source>
        <dbReference type="EMBL" id="MBB5996451.1"/>
    </source>
</evidence>
<dbReference type="AlphaFoldDB" id="A0A841EAG3"/>
<accession>A0A841EAG3</accession>
<sequence>MAEKAHPVWGRFGAEVRRLRVNAGASQDQLARTSNVSSSMVSAIERGTRSTKRDQAESLDAALATDGRLTRLWENLVKQESVPDWFQHVVALEHQASELRMYHTSLVPGLLQTADYARTVLRYGRPWDCEDAIERLVKSRMERQEVLAKEDRPLLWTVVDEVVVRRAVGTPGMMHEQLAQLLKLTDSQQSRLQIIPEKPLGHPGLSGPFRLMSFHDKPTVAYVEHMLGGELVDQPDDVRHCSTIFGALQAEALSPRASADLIREVEGALDD</sequence>
<dbReference type="InterPro" id="IPR010982">
    <property type="entry name" value="Lambda_DNA-bd_dom_sf"/>
</dbReference>
<name>A0A841EAG3_9ACTN</name>
<dbReference type="SMART" id="SM00530">
    <property type="entry name" value="HTH_XRE"/>
    <property type="match status" value="1"/>
</dbReference>
<dbReference type="EMBL" id="JACHLY010000001">
    <property type="protein sequence ID" value="MBB5996451.1"/>
    <property type="molecule type" value="Genomic_DNA"/>
</dbReference>
<evidence type="ECO:0000259" key="1">
    <source>
        <dbReference type="PROSITE" id="PS50943"/>
    </source>
</evidence>
<dbReference type="CDD" id="cd00093">
    <property type="entry name" value="HTH_XRE"/>
    <property type="match status" value="1"/>
</dbReference>
<dbReference type="InterPro" id="IPR043917">
    <property type="entry name" value="DUF5753"/>
</dbReference>
<dbReference type="PROSITE" id="PS50943">
    <property type="entry name" value="HTH_CROC1"/>
    <property type="match status" value="1"/>
</dbReference>
<gene>
    <name evidence="2" type="ORF">HNR25_000202</name>
</gene>
<dbReference type="InterPro" id="IPR001387">
    <property type="entry name" value="Cro/C1-type_HTH"/>
</dbReference>
<proteinExistence type="predicted"/>
<comment type="caution">
    <text evidence="2">The sequence shown here is derived from an EMBL/GenBank/DDBJ whole genome shotgun (WGS) entry which is preliminary data.</text>
</comment>
<evidence type="ECO:0000313" key="3">
    <source>
        <dbReference type="Proteomes" id="UP000578077"/>
    </source>
</evidence>
<reference evidence="2 3" key="1">
    <citation type="submission" date="2020-08" db="EMBL/GenBank/DDBJ databases">
        <title>Sequencing the genomes of 1000 actinobacteria strains.</title>
        <authorList>
            <person name="Klenk H.-P."/>
        </authorList>
    </citation>
    <scope>NUCLEOTIDE SEQUENCE [LARGE SCALE GENOMIC DNA]</scope>
    <source>
        <strain evidence="2 3">DSM 44593</strain>
    </source>
</reference>
<keyword evidence="3" id="KW-1185">Reference proteome</keyword>
<feature type="domain" description="HTH cro/C1-type" evidence="1">
    <location>
        <begin position="16"/>
        <end position="69"/>
    </location>
</feature>
<dbReference type="Gene3D" id="1.10.260.40">
    <property type="entry name" value="lambda repressor-like DNA-binding domains"/>
    <property type="match status" value="1"/>
</dbReference>